<feature type="compositionally biased region" description="Polar residues" evidence="1">
    <location>
        <begin position="174"/>
        <end position="190"/>
    </location>
</feature>
<evidence type="ECO:0000259" key="2">
    <source>
        <dbReference type="PROSITE" id="PS50206"/>
    </source>
</evidence>
<dbReference type="AlphaFoldDB" id="A0AAU2UYT0"/>
<dbReference type="GO" id="GO:0016787">
    <property type="term" value="F:hydrolase activity"/>
    <property type="evidence" value="ECO:0007669"/>
    <property type="project" value="UniProtKB-KW"/>
</dbReference>
<dbReference type="EMBL" id="CP108318">
    <property type="protein sequence ID" value="WTW60309.1"/>
    <property type="molecule type" value="Genomic_DNA"/>
</dbReference>
<dbReference type="PRINTS" id="PR00111">
    <property type="entry name" value="ABHYDROLASE"/>
</dbReference>
<gene>
    <name evidence="3" type="ORF">OG549_06465</name>
</gene>
<dbReference type="InterPro" id="IPR029058">
    <property type="entry name" value="AB_hydrolase_fold"/>
</dbReference>
<keyword evidence="3" id="KW-0378">Hydrolase</keyword>
<evidence type="ECO:0000256" key="1">
    <source>
        <dbReference type="SAM" id="MobiDB-lite"/>
    </source>
</evidence>
<feature type="region of interest" description="Disordered" evidence="1">
    <location>
        <begin position="173"/>
        <end position="240"/>
    </location>
</feature>
<name>A0AAU2UYT0_9ACTN</name>
<dbReference type="InterPro" id="IPR001763">
    <property type="entry name" value="Rhodanese-like_dom"/>
</dbReference>
<evidence type="ECO:0000313" key="3">
    <source>
        <dbReference type="EMBL" id="WTW60309.1"/>
    </source>
</evidence>
<sequence length="286" mass="29809">MSSSGASAWSISPNRTPGLAVAAAGRVITPVHPGFGGTARPDGLADVPAFAKAYAQLLEELGLTDVTVVGNSLGGWIAAEMALLRSDRISAVVLVNAVGIHVPGHPVADPATLTPAELSTLAFHDPAKFAVDPSTFSEAQRTIAAANQAALQVYSGPHAMADPTLGARLAKVARTQSSSHGARATRSSTPRTERHTPPPFPTPASSCCATPATCPRSRPRRNSSPWYGVSPTPASPTGSRANVLDIHELPQERIVFALSLLAELGLRGQDRLAHMNSEGSTRSWLR</sequence>
<dbReference type="InterPro" id="IPR050266">
    <property type="entry name" value="AB_hydrolase_sf"/>
</dbReference>
<accession>A0AAU2UYT0</accession>
<dbReference type="PANTHER" id="PTHR43798:SF33">
    <property type="entry name" value="HYDROLASE, PUTATIVE (AFU_ORTHOLOGUE AFUA_2G14860)-RELATED"/>
    <property type="match status" value="1"/>
</dbReference>
<dbReference type="GO" id="GO:0016020">
    <property type="term" value="C:membrane"/>
    <property type="evidence" value="ECO:0007669"/>
    <property type="project" value="TreeGrafter"/>
</dbReference>
<dbReference type="InterPro" id="IPR000073">
    <property type="entry name" value="AB_hydrolase_1"/>
</dbReference>
<protein>
    <submittedName>
        <fullName evidence="3">Alpha/beta fold hydrolase</fullName>
    </submittedName>
</protein>
<feature type="domain" description="Rhodanese" evidence="2">
    <location>
        <begin position="55"/>
        <end position="85"/>
    </location>
</feature>
<proteinExistence type="predicted"/>
<dbReference type="PANTHER" id="PTHR43798">
    <property type="entry name" value="MONOACYLGLYCEROL LIPASE"/>
    <property type="match status" value="1"/>
</dbReference>
<dbReference type="Gene3D" id="3.40.50.1820">
    <property type="entry name" value="alpha/beta hydrolase"/>
    <property type="match status" value="1"/>
</dbReference>
<dbReference type="SUPFAM" id="SSF53474">
    <property type="entry name" value="alpha/beta-Hydrolases"/>
    <property type="match status" value="1"/>
</dbReference>
<dbReference type="PROSITE" id="PS50206">
    <property type="entry name" value="RHODANESE_3"/>
    <property type="match status" value="1"/>
</dbReference>
<reference evidence="3" key="1">
    <citation type="submission" date="2022-10" db="EMBL/GenBank/DDBJ databases">
        <title>The complete genomes of actinobacterial strains from the NBC collection.</title>
        <authorList>
            <person name="Joergensen T.S."/>
            <person name="Alvarez Arevalo M."/>
            <person name="Sterndorff E.B."/>
            <person name="Faurdal D."/>
            <person name="Vuksanovic O."/>
            <person name="Mourched A.-S."/>
            <person name="Charusanti P."/>
            <person name="Shaw S."/>
            <person name="Blin K."/>
            <person name="Weber T."/>
        </authorList>
    </citation>
    <scope>NUCLEOTIDE SEQUENCE</scope>
    <source>
        <strain evidence="3">NBC_00003</strain>
    </source>
</reference>
<organism evidence="3">
    <name type="scientific">Streptomyces sp. NBC_00003</name>
    <dbReference type="NCBI Taxonomy" id="2903608"/>
    <lineage>
        <taxon>Bacteria</taxon>
        <taxon>Bacillati</taxon>
        <taxon>Actinomycetota</taxon>
        <taxon>Actinomycetes</taxon>
        <taxon>Kitasatosporales</taxon>
        <taxon>Streptomycetaceae</taxon>
        <taxon>Streptomyces</taxon>
    </lineage>
</organism>
<dbReference type="Pfam" id="PF00561">
    <property type="entry name" value="Abhydrolase_1"/>
    <property type="match status" value="1"/>
</dbReference>